<keyword evidence="5 6" id="KW-0472">Membrane</keyword>
<evidence type="ECO:0000256" key="4">
    <source>
        <dbReference type="ARBA" id="ARBA00022989"/>
    </source>
</evidence>
<comment type="similarity">
    <text evidence="6">Belongs to the LPG synthase family.</text>
</comment>
<feature type="transmembrane region" description="Helical" evidence="6">
    <location>
        <begin position="269"/>
        <end position="290"/>
    </location>
</feature>
<dbReference type="eggNOG" id="COG0392">
    <property type="taxonomic scope" value="Bacteria"/>
</dbReference>
<feature type="transmembrane region" description="Helical" evidence="6">
    <location>
        <begin position="36"/>
        <end position="55"/>
    </location>
</feature>
<keyword evidence="6" id="KW-0443">Lipid metabolism</keyword>
<comment type="subcellular location">
    <subcellularLocation>
        <location evidence="1 6">Cell membrane</location>
        <topology evidence="1 6">Multi-pass membrane protein</topology>
    </subcellularLocation>
</comment>
<gene>
    <name evidence="6" type="primary">mprF</name>
    <name evidence="7" type="ORF">N781_10290</name>
</gene>
<feature type="transmembrane region" description="Helical" evidence="6">
    <location>
        <begin position="182"/>
        <end position="204"/>
    </location>
</feature>
<dbReference type="InterPro" id="IPR022791">
    <property type="entry name" value="L-PG_synthase/AglD"/>
</dbReference>
<feature type="transmembrane region" description="Helical" evidence="6">
    <location>
        <begin position="143"/>
        <end position="161"/>
    </location>
</feature>
<reference evidence="7 8" key="1">
    <citation type="submission" date="2013-08" db="EMBL/GenBank/DDBJ databases">
        <authorList>
            <person name="Huang J."/>
            <person name="Wang G."/>
        </authorList>
    </citation>
    <scope>NUCLEOTIDE SEQUENCE [LARGE SCALE GENOMIC DNA]</scope>
    <source>
        <strain evidence="7 8">JSM 076056</strain>
    </source>
</reference>
<sequence length="299" mass="33199">MSVVKRGVGFLLFLCFIWLTLQFVDKATFGQVWGEIISSPSMLAIITVTYTGAFISRGIAWRFYSGVEGRWASYLVPLYYSLFFNHLLPFKAGDLIRIGVYQQFTKTTWKSAASDVIVMRSLDLFCLAVLAIIGTGVYISPSYWWVLIGIASGGLLFVILLRWKGVPSWLNTPIRLIATRKGVLIVGLVAISWILEGYVLYGFLSMLDWKGTVFESLWATSVAVASGVFQITPGNLAAYESVMTGALVAVGLPVTSAYLIALTTHIYKFIYSFAFGILVIILFPISFSGVKEWLKERVN</sequence>
<proteinExistence type="inferred from homology"/>
<evidence type="ECO:0000256" key="1">
    <source>
        <dbReference type="ARBA" id="ARBA00004651"/>
    </source>
</evidence>
<dbReference type="PANTHER" id="PTHR39087">
    <property type="entry name" value="UPF0104 MEMBRANE PROTEIN MJ1595"/>
    <property type="match status" value="1"/>
</dbReference>
<comment type="function">
    <text evidence="6">Catalyzes the transfer of a lysyl group from L-lysyl-tRNA(Lys) to membrane-bound phosphatidylglycerol (PG), which produces lysylphosphatidylglycerol (LPG), a major component of the bacterial membrane with a positive net charge. LPG synthesis contributes to bacterial virulence as it is involved in the resistance mechanism against cationic antimicrobial peptides (CAMP) produces by the host's immune system (defensins, cathelicidins) and by the competing microorganisms.</text>
</comment>
<keyword evidence="2" id="KW-1003">Cell membrane</keyword>
<evidence type="ECO:0000256" key="3">
    <source>
        <dbReference type="ARBA" id="ARBA00022692"/>
    </source>
</evidence>
<keyword evidence="6" id="KW-0046">Antibiotic resistance</keyword>
<dbReference type="EMBL" id="AVPE01000002">
    <property type="protein sequence ID" value="KGX93615.1"/>
    <property type="molecule type" value="Genomic_DNA"/>
</dbReference>
<dbReference type="GO" id="GO:0006629">
    <property type="term" value="P:lipid metabolic process"/>
    <property type="evidence" value="ECO:0007669"/>
    <property type="project" value="UniProtKB-KW"/>
</dbReference>
<dbReference type="AlphaFoldDB" id="A0A0A5GR32"/>
<keyword evidence="3 6" id="KW-0812">Transmembrane</keyword>
<feature type="transmembrane region" description="Helical" evidence="6">
    <location>
        <begin position="245"/>
        <end position="263"/>
    </location>
</feature>
<feature type="transmembrane region" description="Helical" evidence="6">
    <location>
        <begin position="117"/>
        <end position="137"/>
    </location>
</feature>
<dbReference type="RefSeq" id="WP_026802000.1">
    <property type="nucleotide sequence ID" value="NZ_AVPE01000002.1"/>
</dbReference>
<name>A0A0A5GR32_9BACI</name>
<dbReference type="Proteomes" id="UP000030528">
    <property type="component" value="Unassembled WGS sequence"/>
</dbReference>
<keyword evidence="4 6" id="KW-1133">Transmembrane helix</keyword>
<dbReference type="GO" id="GO:0046677">
    <property type="term" value="P:response to antibiotic"/>
    <property type="evidence" value="ECO:0007669"/>
    <property type="project" value="UniProtKB-KW"/>
</dbReference>
<evidence type="ECO:0000256" key="5">
    <source>
        <dbReference type="ARBA" id="ARBA00023136"/>
    </source>
</evidence>
<evidence type="ECO:0000256" key="2">
    <source>
        <dbReference type="ARBA" id="ARBA00022475"/>
    </source>
</evidence>
<accession>A0A0A5GR32</accession>
<dbReference type="EC" id="2.3.2.3" evidence="6"/>
<comment type="caution">
    <text evidence="7">The sequence shown here is derived from an EMBL/GenBank/DDBJ whole genome shotgun (WGS) entry which is preliminary data.</text>
</comment>
<keyword evidence="8" id="KW-1185">Reference proteome</keyword>
<dbReference type="GO" id="GO:0005886">
    <property type="term" value="C:plasma membrane"/>
    <property type="evidence" value="ECO:0007669"/>
    <property type="project" value="UniProtKB-SubCell"/>
</dbReference>
<dbReference type="STRING" id="1385510.GCA_000425205_00968"/>
<dbReference type="GO" id="GO:0050071">
    <property type="term" value="F:phosphatidylglycerol lysyltransferase activity"/>
    <property type="evidence" value="ECO:0007669"/>
    <property type="project" value="UniProtKB-EC"/>
</dbReference>
<dbReference type="OrthoDB" id="2111097at2"/>
<evidence type="ECO:0000256" key="6">
    <source>
        <dbReference type="RuleBase" id="RU363042"/>
    </source>
</evidence>
<evidence type="ECO:0000313" key="7">
    <source>
        <dbReference type="EMBL" id="KGX93615.1"/>
    </source>
</evidence>
<dbReference type="PANTHER" id="PTHR39087:SF2">
    <property type="entry name" value="UPF0104 MEMBRANE PROTEIN MJ1595"/>
    <property type="match status" value="1"/>
</dbReference>
<protein>
    <recommendedName>
        <fullName evidence="6">Phosphatidylglycerol lysyltransferase</fullName>
        <ecNumber evidence="6">2.3.2.3</ecNumber>
    </recommendedName>
    <alternativeName>
        <fullName evidence="6">Lysylphosphatidylglycerol synthase</fullName>
    </alternativeName>
</protein>
<comment type="catalytic activity">
    <reaction evidence="6">
        <text>L-lysyl-tRNA(Lys) + a 1,2-diacyl-sn-glycero-3-phospho-(1'-sn-glycerol) = a 1,2-diacyl-sn-glycero-3-phospho-1'-(3'-O-L-lysyl)-sn-glycerol + tRNA(Lys)</text>
        <dbReference type="Rhea" id="RHEA:10668"/>
        <dbReference type="Rhea" id="RHEA-COMP:9696"/>
        <dbReference type="Rhea" id="RHEA-COMP:9697"/>
        <dbReference type="ChEBI" id="CHEBI:64716"/>
        <dbReference type="ChEBI" id="CHEBI:75792"/>
        <dbReference type="ChEBI" id="CHEBI:78442"/>
        <dbReference type="ChEBI" id="CHEBI:78529"/>
        <dbReference type="EC" id="2.3.2.3"/>
    </reaction>
</comment>
<organism evidence="7 8">
    <name type="scientific">Pontibacillus halophilus JSM 076056 = DSM 19796</name>
    <dbReference type="NCBI Taxonomy" id="1385510"/>
    <lineage>
        <taxon>Bacteria</taxon>
        <taxon>Bacillati</taxon>
        <taxon>Bacillota</taxon>
        <taxon>Bacilli</taxon>
        <taxon>Bacillales</taxon>
        <taxon>Bacillaceae</taxon>
        <taxon>Pontibacillus</taxon>
    </lineage>
</organism>
<evidence type="ECO:0000313" key="8">
    <source>
        <dbReference type="Proteomes" id="UP000030528"/>
    </source>
</evidence>
<dbReference type="Pfam" id="PF03706">
    <property type="entry name" value="LPG_synthase_TM"/>
    <property type="match status" value="1"/>
</dbReference>
<keyword evidence="6" id="KW-0808">Transferase</keyword>